<dbReference type="Gene3D" id="1.10.150.20">
    <property type="entry name" value="5' to 3' exonuclease, C-terminal subdomain"/>
    <property type="match status" value="1"/>
</dbReference>
<keyword evidence="7" id="KW-0862">Zinc</keyword>
<keyword evidence="4" id="KW-0235">DNA replication</keyword>
<feature type="region of interest" description="Disordered" evidence="10">
    <location>
        <begin position="417"/>
        <end position="529"/>
    </location>
</feature>
<dbReference type="PROSITE" id="PS51999">
    <property type="entry name" value="ZF_GRF"/>
    <property type="match status" value="1"/>
</dbReference>
<keyword evidence="15" id="KW-1185">Reference proteome</keyword>
<dbReference type="SUPFAM" id="SSF52113">
    <property type="entry name" value="BRCT domain"/>
    <property type="match status" value="1"/>
</dbReference>
<dbReference type="InterPro" id="IPR002054">
    <property type="entry name" value="DNA-dir_DNA_pol_X"/>
</dbReference>
<evidence type="ECO:0000256" key="4">
    <source>
        <dbReference type="ARBA" id="ARBA00022705"/>
    </source>
</evidence>
<dbReference type="Gene3D" id="3.40.50.10190">
    <property type="entry name" value="BRCT domain"/>
    <property type="match status" value="1"/>
</dbReference>
<dbReference type="AlphaFoldDB" id="A0A2P6NUL4"/>
<dbReference type="FunFam" id="1.10.150.110:FF:000005">
    <property type="entry name" value="DNA polymerase POL4"/>
    <property type="match status" value="1"/>
</dbReference>
<dbReference type="SUPFAM" id="SSF81585">
    <property type="entry name" value="PsbU/PolX domain-like"/>
    <property type="match status" value="1"/>
</dbReference>
<dbReference type="Pfam" id="PF14792">
    <property type="entry name" value="DNA_pol_B_palm"/>
    <property type="match status" value="1"/>
</dbReference>
<dbReference type="PANTHER" id="PTHR11276:SF28">
    <property type="entry name" value="DNA POLYMERASE LAMBDA"/>
    <property type="match status" value="1"/>
</dbReference>
<dbReference type="InterPro" id="IPR027421">
    <property type="entry name" value="DNA_pol_lamdba_lyase_dom_sf"/>
</dbReference>
<dbReference type="InParanoid" id="A0A2P6NUL4"/>
<evidence type="ECO:0000259" key="12">
    <source>
        <dbReference type="PROSITE" id="PS50172"/>
    </source>
</evidence>
<feature type="transmembrane region" description="Helical" evidence="11">
    <location>
        <begin position="7"/>
        <end position="31"/>
    </location>
</feature>
<sequence length="833" mass="94390">MSVGIIFCITMIVSLVKFTLFAGLVGGQAFYPRYRSYSPTVHCCVLGRGSVYLLGTMYILQPAAACSALMVYNLISVTLEEKMIETNMTKILRFETKTQAEMDSIKLEITVPDQFVQNVSRWMYTLAEGYTEDVRNTLEGAATKGEVVPQAVATTYVAENDRKKECDIFPKQMQVLIGILLVRKITQLTEYAASPHLVVIFHLYNLSSTSLGMNIGTVQRRVLQQQILNKGGRVVESPNDRNITHYLVESSDASSTISQQPFQNTSQFVLLSYVTESLKKGSLVDVQHHRITIQSMQPVADQNRGTNHHPSAKKIKVESLHHSEDGIPKCNHGLPAALRQVKKDGPNTGKMFYCCQQQYPMKRCNYFSWGQPNETVITSPPAPSVVKKETKEGKGWLHYSFSDEEDAEDRLDDVKIEYPHTDDPTNNITCRSPQLSGSEGVQEEMSTKNKRPWQETLQSTYREEEREKKEEREEKGKKEKKEKRKLGWSEMSYDTDDSSQTPPSPPIAPTQADSTTSQIPPPPDRSAKGMWRKGFACQQNPSQIVQKESHPNKHITDILSVLQQKSTSLGDKWREYAYRKAITALKNYPQKVETLEEARAIRGIGEKIAVKIGEIIDTGELGQAKHRDEFSDALEVLSKIWGAGPTTVQRWISQGVRGRPQLLNHQTKIGLKHYEDFQKRIPREEVSAIEAKVQQVLYSIDKTLKGCAILVGLVGLLRKCGLLTDDLAGANDRESNKYMGVCRLEGKETYRRIDIRVYPLHEWPLALLYFTGSDHFNRSMRLWAKKNGFHLSEHEITRRHVKGLESDPIMVTSEEDVFKVLGLEYRAPEDRDV</sequence>
<feature type="compositionally biased region" description="Polar residues" evidence="10">
    <location>
        <begin position="424"/>
        <end position="439"/>
    </location>
</feature>
<feature type="domain" description="GRF-type" evidence="13">
    <location>
        <begin position="330"/>
        <end position="373"/>
    </location>
</feature>
<dbReference type="Pfam" id="PF06839">
    <property type="entry name" value="Zn_ribbon_GRF"/>
    <property type="match status" value="1"/>
</dbReference>
<dbReference type="InterPro" id="IPR037160">
    <property type="entry name" value="DNA_Pol_thumb_sf"/>
</dbReference>
<dbReference type="FunFam" id="3.30.210.10:FF:000002">
    <property type="entry name" value="DNA polymerase"/>
    <property type="match status" value="1"/>
</dbReference>
<evidence type="ECO:0000259" key="13">
    <source>
        <dbReference type="PROSITE" id="PS51999"/>
    </source>
</evidence>
<keyword evidence="6 9" id="KW-0863">Zinc-finger</keyword>
<evidence type="ECO:0000313" key="15">
    <source>
        <dbReference type="Proteomes" id="UP000241769"/>
    </source>
</evidence>
<dbReference type="PANTHER" id="PTHR11276">
    <property type="entry name" value="DNA POLYMERASE TYPE-X FAMILY MEMBER"/>
    <property type="match status" value="1"/>
</dbReference>
<accession>A0A2P6NUL4</accession>
<reference evidence="14 15" key="1">
    <citation type="journal article" date="2018" name="Genome Biol. Evol.">
        <title>Multiple Roots of Fruiting Body Formation in Amoebozoa.</title>
        <authorList>
            <person name="Hillmann F."/>
            <person name="Forbes G."/>
            <person name="Novohradska S."/>
            <person name="Ferling I."/>
            <person name="Riege K."/>
            <person name="Groth M."/>
            <person name="Westermann M."/>
            <person name="Marz M."/>
            <person name="Spaller T."/>
            <person name="Winckler T."/>
            <person name="Schaap P."/>
            <person name="Glockner G."/>
        </authorList>
    </citation>
    <scope>NUCLEOTIDE SEQUENCE [LARGE SCALE GENOMIC DNA]</scope>
    <source>
        <strain evidence="14 15">Jena</strain>
    </source>
</reference>
<evidence type="ECO:0000256" key="8">
    <source>
        <dbReference type="PIRSR" id="PIRSR622312-50"/>
    </source>
</evidence>
<dbReference type="EMBL" id="MDYQ01000018">
    <property type="protein sequence ID" value="PRP87659.1"/>
    <property type="molecule type" value="Genomic_DNA"/>
</dbReference>
<comment type="caution">
    <text evidence="14">The sequence shown here is derived from an EMBL/GenBank/DDBJ whole genome shotgun (WGS) entry which is preliminary data.</text>
</comment>
<keyword evidence="5" id="KW-0479">Metal-binding</keyword>
<keyword evidence="11" id="KW-0472">Membrane</keyword>
<dbReference type="Pfam" id="PF14791">
    <property type="entry name" value="DNA_pol_B_thumb"/>
    <property type="match status" value="1"/>
</dbReference>
<dbReference type="GO" id="GO:0003887">
    <property type="term" value="F:DNA-directed DNA polymerase activity"/>
    <property type="evidence" value="ECO:0007669"/>
    <property type="project" value="InterPro"/>
</dbReference>
<evidence type="ECO:0000256" key="3">
    <source>
        <dbReference type="ARBA" id="ARBA00022695"/>
    </source>
</evidence>
<evidence type="ECO:0000256" key="9">
    <source>
        <dbReference type="PROSITE-ProRule" id="PRU01343"/>
    </source>
</evidence>
<dbReference type="InterPro" id="IPR028207">
    <property type="entry name" value="DNA_pol_B_palm_palm"/>
</dbReference>
<dbReference type="Gene3D" id="3.30.460.10">
    <property type="entry name" value="Beta Polymerase, domain 2"/>
    <property type="match status" value="1"/>
</dbReference>
<evidence type="ECO:0000256" key="5">
    <source>
        <dbReference type="ARBA" id="ARBA00022723"/>
    </source>
</evidence>
<feature type="domain" description="BRCT" evidence="12">
    <location>
        <begin position="219"/>
        <end position="291"/>
    </location>
</feature>
<dbReference type="OrthoDB" id="20239at2759"/>
<dbReference type="Gene3D" id="1.10.150.110">
    <property type="entry name" value="DNA polymerase beta, N-terminal domain-like"/>
    <property type="match status" value="1"/>
</dbReference>
<evidence type="ECO:0000256" key="10">
    <source>
        <dbReference type="SAM" id="MobiDB-lite"/>
    </source>
</evidence>
<dbReference type="InterPro" id="IPR022312">
    <property type="entry name" value="DNA_pol_X"/>
</dbReference>
<dbReference type="GO" id="GO:0003677">
    <property type="term" value="F:DNA binding"/>
    <property type="evidence" value="ECO:0007669"/>
    <property type="project" value="InterPro"/>
</dbReference>
<keyword evidence="11" id="KW-1133">Transmembrane helix</keyword>
<dbReference type="InterPro" id="IPR010666">
    <property type="entry name" value="Znf_GRF"/>
</dbReference>
<dbReference type="InterPro" id="IPR010996">
    <property type="entry name" value="HHH_MUS81"/>
</dbReference>
<dbReference type="PROSITE" id="PS50172">
    <property type="entry name" value="BRCT"/>
    <property type="match status" value="1"/>
</dbReference>
<dbReference type="SUPFAM" id="SSF47802">
    <property type="entry name" value="DNA polymerase beta, N-terminal domain-like"/>
    <property type="match status" value="1"/>
</dbReference>
<name>A0A2P6NUL4_9EUKA</name>
<dbReference type="CDD" id="cd00141">
    <property type="entry name" value="NT_POLXc"/>
    <property type="match status" value="1"/>
</dbReference>
<evidence type="ECO:0000256" key="1">
    <source>
        <dbReference type="ARBA" id="ARBA00022634"/>
    </source>
</evidence>
<dbReference type="Pfam" id="PF14716">
    <property type="entry name" value="HHH_8"/>
    <property type="match status" value="1"/>
</dbReference>
<dbReference type="InterPro" id="IPR018944">
    <property type="entry name" value="DNA_pol_lambd_fingers_domain"/>
</dbReference>
<keyword evidence="3" id="KW-0548">Nucleotidyltransferase</keyword>
<keyword evidence="2" id="KW-0808">Transferase</keyword>
<feature type="transmembrane region" description="Helical" evidence="11">
    <location>
        <begin position="51"/>
        <end position="75"/>
    </location>
</feature>
<dbReference type="STRING" id="1890364.A0A2P6NUL4"/>
<dbReference type="GO" id="GO:0008270">
    <property type="term" value="F:zinc ion binding"/>
    <property type="evidence" value="ECO:0007669"/>
    <property type="project" value="UniProtKB-KW"/>
</dbReference>
<dbReference type="InterPro" id="IPR043519">
    <property type="entry name" value="NT_sf"/>
</dbReference>
<dbReference type="InterPro" id="IPR036420">
    <property type="entry name" value="BRCT_dom_sf"/>
</dbReference>
<keyword evidence="1" id="KW-0237">DNA synthesis</keyword>
<evidence type="ECO:0000256" key="7">
    <source>
        <dbReference type="ARBA" id="ARBA00022833"/>
    </source>
</evidence>
<keyword evidence="11" id="KW-0812">Transmembrane</keyword>
<dbReference type="SMART" id="SM00483">
    <property type="entry name" value="POLXc"/>
    <property type="match status" value="1"/>
</dbReference>
<feature type="compositionally biased region" description="Basic and acidic residues" evidence="10">
    <location>
        <begin position="461"/>
        <end position="479"/>
    </location>
</feature>
<gene>
    <name evidence="14" type="ORF">PROFUN_02359</name>
</gene>
<dbReference type="Pfam" id="PF10391">
    <property type="entry name" value="DNA_pol_lambd_f"/>
    <property type="match status" value="1"/>
</dbReference>
<dbReference type="InterPro" id="IPR029398">
    <property type="entry name" value="PolB_thumb"/>
</dbReference>
<dbReference type="SUPFAM" id="SSF81301">
    <property type="entry name" value="Nucleotidyltransferase"/>
    <property type="match status" value="1"/>
</dbReference>
<dbReference type="Gene3D" id="3.30.210.10">
    <property type="entry name" value="DNA polymerase, thumb domain"/>
    <property type="match status" value="1"/>
</dbReference>
<evidence type="ECO:0000313" key="14">
    <source>
        <dbReference type="EMBL" id="PRP87659.1"/>
    </source>
</evidence>
<evidence type="ECO:0000256" key="11">
    <source>
        <dbReference type="SAM" id="Phobius"/>
    </source>
</evidence>
<protein>
    <submittedName>
        <fullName evidence="14">Uncharacterized protein</fullName>
    </submittedName>
</protein>
<organism evidence="14 15">
    <name type="scientific">Planoprotostelium fungivorum</name>
    <dbReference type="NCBI Taxonomy" id="1890364"/>
    <lineage>
        <taxon>Eukaryota</taxon>
        <taxon>Amoebozoa</taxon>
        <taxon>Evosea</taxon>
        <taxon>Variosea</taxon>
        <taxon>Cavosteliida</taxon>
        <taxon>Cavosteliaceae</taxon>
        <taxon>Planoprotostelium</taxon>
    </lineage>
</organism>
<dbReference type="InterPro" id="IPR001357">
    <property type="entry name" value="BRCT_dom"/>
</dbReference>
<dbReference type="GO" id="GO:0005634">
    <property type="term" value="C:nucleus"/>
    <property type="evidence" value="ECO:0007669"/>
    <property type="project" value="TreeGrafter"/>
</dbReference>
<dbReference type="Proteomes" id="UP000241769">
    <property type="component" value="Unassembled WGS sequence"/>
</dbReference>
<evidence type="ECO:0000256" key="2">
    <source>
        <dbReference type="ARBA" id="ARBA00022679"/>
    </source>
</evidence>
<evidence type="ECO:0000256" key="6">
    <source>
        <dbReference type="ARBA" id="ARBA00022771"/>
    </source>
</evidence>
<feature type="active site" description="Nucleophile; Schiff-base intermediate with DNA; for 5'-dRP lyase activity" evidence="8">
    <location>
        <position position="611"/>
    </location>
</feature>
<proteinExistence type="predicted"/>
<dbReference type="GO" id="GO:0006303">
    <property type="term" value="P:double-strand break repair via nonhomologous end joining"/>
    <property type="evidence" value="ECO:0007669"/>
    <property type="project" value="TreeGrafter"/>
</dbReference>